<comment type="caution">
    <text evidence="2">The sequence shown here is derived from an EMBL/GenBank/DDBJ whole genome shotgun (WGS) entry which is preliminary data.</text>
</comment>
<reference evidence="2" key="2">
    <citation type="submission" date="2020-09" db="EMBL/GenBank/DDBJ databases">
        <authorList>
            <person name="Sun Q."/>
            <person name="Ohkuma M."/>
        </authorList>
    </citation>
    <scope>NUCLEOTIDE SEQUENCE</scope>
    <source>
        <strain evidence="2">JCM 3035</strain>
    </source>
</reference>
<gene>
    <name evidence="2" type="ORF">GCM10010094_28840</name>
</gene>
<dbReference type="Proteomes" id="UP000637788">
    <property type="component" value="Unassembled WGS sequence"/>
</dbReference>
<accession>A0A917QSA0</accession>
<feature type="compositionally biased region" description="Polar residues" evidence="1">
    <location>
        <begin position="1"/>
        <end position="10"/>
    </location>
</feature>
<evidence type="ECO:0000256" key="1">
    <source>
        <dbReference type="SAM" id="MobiDB-lite"/>
    </source>
</evidence>
<feature type="compositionally biased region" description="Gly residues" evidence="1">
    <location>
        <begin position="27"/>
        <end position="36"/>
    </location>
</feature>
<name>A0A917QSA0_9ACTN</name>
<protein>
    <submittedName>
        <fullName evidence="2">Uncharacterized protein</fullName>
    </submittedName>
</protein>
<proteinExistence type="predicted"/>
<reference evidence="2" key="1">
    <citation type="journal article" date="2014" name="Int. J. Syst. Evol. Microbiol.">
        <title>Complete genome sequence of Corynebacterium casei LMG S-19264T (=DSM 44701T), isolated from a smear-ripened cheese.</title>
        <authorList>
            <consortium name="US DOE Joint Genome Institute (JGI-PGF)"/>
            <person name="Walter F."/>
            <person name="Albersmeier A."/>
            <person name="Kalinowski J."/>
            <person name="Ruckert C."/>
        </authorList>
    </citation>
    <scope>NUCLEOTIDE SEQUENCE</scope>
    <source>
        <strain evidence="2">JCM 3035</strain>
    </source>
</reference>
<keyword evidence="3" id="KW-1185">Reference proteome</keyword>
<evidence type="ECO:0000313" key="3">
    <source>
        <dbReference type="Proteomes" id="UP000637788"/>
    </source>
</evidence>
<evidence type="ECO:0000313" key="2">
    <source>
        <dbReference type="EMBL" id="GGK66011.1"/>
    </source>
</evidence>
<organism evidence="2 3">
    <name type="scientific">Streptomyces flaveus</name>
    <dbReference type="NCBI Taxonomy" id="66370"/>
    <lineage>
        <taxon>Bacteria</taxon>
        <taxon>Bacillati</taxon>
        <taxon>Actinomycetota</taxon>
        <taxon>Actinomycetes</taxon>
        <taxon>Kitasatosporales</taxon>
        <taxon>Streptomycetaceae</taxon>
        <taxon>Streptomyces</taxon>
        <taxon>Streptomyces aurantiacus group</taxon>
    </lineage>
</organism>
<dbReference type="AlphaFoldDB" id="A0A917QSA0"/>
<dbReference type="EMBL" id="BMPQ01000005">
    <property type="protein sequence ID" value="GGK66011.1"/>
    <property type="molecule type" value="Genomic_DNA"/>
</dbReference>
<sequence length="216" mass="22796">MRNGEQNQAASDRRRGPMNSAALRGTSGRGTTGTAGGSALRETSGQGTAGEPAGSSAPRRTPSWPTPQKNSEAPVPRETAGPAPAQRKADGSSAAAPRRTGPASPPQETPRRIRPGSPPQRAPRRAAARSDPYGTAAGNSPTDPPGSPETVAGGSLDPGTAEGVGGVAESDTERRRRRAQFLRDLAEARELRDRVQPRRAKTARLRHAMRMRTFRW</sequence>
<feature type="region of interest" description="Disordered" evidence="1">
    <location>
        <begin position="1"/>
        <end position="178"/>
    </location>
</feature>